<accession>A0AAV1PZZ0</accession>
<dbReference type="EMBL" id="CAWUFR010000360">
    <property type="protein sequence ID" value="CAK6976705.1"/>
    <property type="molecule type" value="Genomic_DNA"/>
</dbReference>
<dbReference type="Pfam" id="PF00755">
    <property type="entry name" value="Carn_acyltransf"/>
    <property type="match status" value="1"/>
</dbReference>
<comment type="caution">
    <text evidence="3">The sequence shown here is derived from an EMBL/GenBank/DDBJ whole genome shotgun (WGS) entry which is preliminary data.</text>
</comment>
<dbReference type="Gene3D" id="3.30.559.10">
    <property type="entry name" value="Chloramphenicol acetyltransferase-like domain"/>
    <property type="match status" value="1"/>
</dbReference>
<proteinExistence type="inferred from homology"/>
<dbReference type="PANTHER" id="PTHR22589">
    <property type="entry name" value="CARNITINE O-ACYLTRANSFERASE"/>
    <property type="match status" value="1"/>
</dbReference>
<reference evidence="3 4" key="1">
    <citation type="submission" date="2024-01" db="EMBL/GenBank/DDBJ databases">
        <authorList>
            <person name="Alioto T."/>
            <person name="Alioto T."/>
            <person name="Gomez Garrido J."/>
        </authorList>
    </citation>
    <scope>NUCLEOTIDE SEQUENCE [LARGE SCALE GENOMIC DNA]</scope>
</reference>
<organism evidence="3 4">
    <name type="scientific">Scomber scombrus</name>
    <name type="common">Atlantic mackerel</name>
    <name type="synonym">Scomber vernalis</name>
    <dbReference type="NCBI Taxonomy" id="13677"/>
    <lineage>
        <taxon>Eukaryota</taxon>
        <taxon>Metazoa</taxon>
        <taxon>Chordata</taxon>
        <taxon>Craniata</taxon>
        <taxon>Vertebrata</taxon>
        <taxon>Euteleostomi</taxon>
        <taxon>Actinopterygii</taxon>
        <taxon>Neopterygii</taxon>
        <taxon>Teleostei</taxon>
        <taxon>Neoteleostei</taxon>
        <taxon>Acanthomorphata</taxon>
        <taxon>Pelagiaria</taxon>
        <taxon>Scombriformes</taxon>
        <taxon>Scombridae</taxon>
        <taxon>Scomber</taxon>
    </lineage>
</organism>
<dbReference type="GO" id="GO:0005777">
    <property type="term" value="C:peroxisome"/>
    <property type="evidence" value="ECO:0007669"/>
    <property type="project" value="TreeGrafter"/>
</dbReference>
<name>A0AAV1PZZ0_SCOSC</name>
<gene>
    <name evidence="3" type="ORF">FSCOSCO3_A010500</name>
</gene>
<evidence type="ECO:0000313" key="4">
    <source>
        <dbReference type="Proteomes" id="UP001314229"/>
    </source>
</evidence>
<dbReference type="Proteomes" id="UP001314229">
    <property type="component" value="Unassembled WGS sequence"/>
</dbReference>
<evidence type="ECO:0000259" key="2">
    <source>
        <dbReference type="Pfam" id="PF00755"/>
    </source>
</evidence>
<dbReference type="GO" id="GO:0004092">
    <property type="term" value="F:carnitine O-acetyltransferase activity"/>
    <property type="evidence" value="ECO:0007669"/>
    <property type="project" value="TreeGrafter"/>
</dbReference>
<protein>
    <submittedName>
        <fullName evidence="3">Carnitine O-acetyltransferase-like</fullName>
    </submittedName>
</protein>
<dbReference type="AlphaFoldDB" id="A0AAV1PZZ0"/>
<dbReference type="GO" id="GO:0019254">
    <property type="term" value="P:carnitine metabolic process, CoA-linked"/>
    <property type="evidence" value="ECO:0007669"/>
    <property type="project" value="TreeGrafter"/>
</dbReference>
<evidence type="ECO:0000256" key="1">
    <source>
        <dbReference type="ARBA" id="ARBA00005232"/>
    </source>
</evidence>
<dbReference type="InterPro" id="IPR023213">
    <property type="entry name" value="CAT-like_dom_sf"/>
</dbReference>
<keyword evidence="4" id="KW-1185">Reference proteome</keyword>
<dbReference type="SUPFAM" id="SSF52777">
    <property type="entry name" value="CoA-dependent acyltransferases"/>
    <property type="match status" value="1"/>
</dbReference>
<sequence>MSGHSIEGHMLTLKDLAVEENITIPEIFKDTSFNKAFDYNINSSQVTLESESLPVLNMYDPNGYNMCYSVTSNYVGFAVTALNSCKETSATQLIQSIENALLDMRTLLEQSQSV</sequence>
<dbReference type="InterPro" id="IPR039551">
    <property type="entry name" value="Cho/carn_acyl_trans"/>
</dbReference>
<evidence type="ECO:0000313" key="3">
    <source>
        <dbReference type="EMBL" id="CAK6976705.1"/>
    </source>
</evidence>
<comment type="similarity">
    <text evidence="1">Belongs to the carnitine/choline acetyltransferase family.</text>
</comment>
<dbReference type="PANTHER" id="PTHR22589:SF50">
    <property type="entry name" value="CARNITINE O-ACETYLTRANSFERASE"/>
    <property type="match status" value="1"/>
</dbReference>
<dbReference type="InterPro" id="IPR000542">
    <property type="entry name" value="Carn_acyl_trans"/>
</dbReference>
<feature type="domain" description="Choline/carnitine acyltransferase" evidence="2">
    <location>
        <begin position="1"/>
        <end position="98"/>
    </location>
</feature>